<keyword evidence="2" id="KW-0812">Transmembrane</keyword>
<reference evidence="3 4" key="1">
    <citation type="submission" date="2020-07" db="EMBL/GenBank/DDBJ databases">
        <title>Roseicoccus Jingziensis gen. nov., sp. nov., isolated from coastal seawater.</title>
        <authorList>
            <person name="Feng X."/>
        </authorList>
    </citation>
    <scope>NUCLEOTIDE SEQUENCE [LARGE SCALE GENOMIC DNA]</scope>
    <source>
        <strain evidence="3 4">N1E253</strain>
    </source>
</reference>
<gene>
    <name evidence="3" type="ORF">HW115_18510</name>
</gene>
<evidence type="ECO:0000256" key="2">
    <source>
        <dbReference type="SAM" id="Phobius"/>
    </source>
</evidence>
<feature type="region of interest" description="Disordered" evidence="1">
    <location>
        <begin position="161"/>
        <end position="180"/>
    </location>
</feature>
<name>A0A851GRH9_9BACT</name>
<keyword evidence="2" id="KW-0472">Membrane</keyword>
<dbReference type="Proteomes" id="UP000557872">
    <property type="component" value="Unassembled WGS sequence"/>
</dbReference>
<protein>
    <submittedName>
        <fullName evidence="3">DUF4381 family protein</fullName>
    </submittedName>
</protein>
<feature type="transmembrane region" description="Helical" evidence="2">
    <location>
        <begin position="20"/>
        <end position="42"/>
    </location>
</feature>
<keyword evidence="4" id="KW-1185">Reference proteome</keyword>
<keyword evidence="2" id="KW-1133">Transmembrane helix</keyword>
<sequence length="180" mass="20872">MADFHDITEPNDFFPETETPWWLISLVILACIIFTGLLIQFIRQRKQHKLKATMLDRAREQLAKLREEAPNLPPHGVALHLSLILRRYLAAAFHDPALFETNEEFSLRDSALEQVHPDSREPVTLYLHELSQIKYIPESQADIPNLIDQADQLIASIEINVGDPDDKQRQQNKHRHRSNL</sequence>
<proteinExistence type="predicted"/>
<evidence type="ECO:0000313" key="4">
    <source>
        <dbReference type="Proteomes" id="UP000557872"/>
    </source>
</evidence>
<dbReference type="Pfam" id="PF14316">
    <property type="entry name" value="DUF4381"/>
    <property type="match status" value="1"/>
</dbReference>
<comment type="caution">
    <text evidence="3">The sequence shown here is derived from an EMBL/GenBank/DDBJ whole genome shotgun (WGS) entry which is preliminary data.</text>
</comment>
<evidence type="ECO:0000313" key="3">
    <source>
        <dbReference type="EMBL" id="NWK57617.1"/>
    </source>
</evidence>
<dbReference type="EMBL" id="JACBAZ010000017">
    <property type="protein sequence ID" value="NWK57617.1"/>
    <property type="molecule type" value="Genomic_DNA"/>
</dbReference>
<dbReference type="RefSeq" id="WP_178934909.1">
    <property type="nucleotide sequence ID" value="NZ_JACBAZ010000017.1"/>
</dbReference>
<dbReference type="InterPro" id="IPR025489">
    <property type="entry name" value="DUF4381"/>
</dbReference>
<feature type="compositionally biased region" description="Basic residues" evidence="1">
    <location>
        <begin position="170"/>
        <end position="180"/>
    </location>
</feature>
<evidence type="ECO:0000256" key="1">
    <source>
        <dbReference type="SAM" id="MobiDB-lite"/>
    </source>
</evidence>
<organism evidence="3 4">
    <name type="scientific">Oceaniferula marina</name>
    <dbReference type="NCBI Taxonomy" id="2748318"/>
    <lineage>
        <taxon>Bacteria</taxon>
        <taxon>Pseudomonadati</taxon>
        <taxon>Verrucomicrobiota</taxon>
        <taxon>Verrucomicrobiia</taxon>
        <taxon>Verrucomicrobiales</taxon>
        <taxon>Verrucomicrobiaceae</taxon>
        <taxon>Oceaniferula</taxon>
    </lineage>
</organism>
<accession>A0A851GRH9</accession>
<dbReference type="AlphaFoldDB" id="A0A851GRH9"/>